<dbReference type="InterPro" id="IPR018550">
    <property type="entry name" value="Lipid-A_deacylase-rel"/>
</dbReference>
<dbReference type="EMBL" id="FNBA01000001">
    <property type="protein sequence ID" value="SDE34544.1"/>
    <property type="molecule type" value="Genomic_DNA"/>
</dbReference>
<dbReference type="Proteomes" id="UP000199321">
    <property type="component" value="Unassembled WGS sequence"/>
</dbReference>
<sequence length="369" mass="43130">MKTLFSFLFVAFLFQPLLAQETKQKPFSIGVSSFYGYIFEHNTDISHLIEAHPTGVLITYNRKTFGANLAERQYNYPDWGFTFGYQNSHSETLGDQYALYAHYNWYFLKRNLLFSAATGVSYATNPFDKETNFSNNAYGTRFLSTTIFKLNYVRENLWKGFGLQAGLSFIHYSNANFRAPNTSTNSVVFNAGINYLFYNKQLPEYIASEETQEKSFSEQVKINAVLRYGWNESDVIGQGHFPFYVFSSYVDKRISYKNTLQIGVDVFFSDFLKELIRYRSIAYPEDGLTGTEDYRRLGMFIGHEFRFHKNAFMTQLGYYVYWPYEFEDRVYNRLGIKRYFFDGTMFGTISVKSQWAKAEGFEFGIGIRM</sequence>
<dbReference type="Pfam" id="PF09411">
    <property type="entry name" value="PagL"/>
    <property type="match status" value="1"/>
</dbReference>
<accession>A0A1G7C589</accession>
<dbReference type="Gene3D" id="2.40.160.20">
    <property type="match status" value="1"/>
</dbReference>
<feature type="signal peptide" evidence="1">
    <location>
        <begin position="1"/>
        <end position="19"/>
    </location>
</feature>
<dbReference type="RefSeq" id="WP_093139484.1">
    <property type="nucleotide sequence ID" value="NZ_BMWO01000001.1"/>
</dbReference>
<dbReference type="STRING" id="227084.SAMN05421855_101193"/>
<keyword evidence="3" id="KW-1185">Reference proteome</keyword>
<feature type="chain" id="PRO_5011540211" evidence="1">
    <location>
        <begin position="20"/>
        <end position="369"/>
    </location>
</feature>
<reference evidence="2 3" key="1">
    <citation type="submission" date="2016-10" db="EMBL/GenBank/DDBJ databases">
        <authorList>
            <person name="de Groot N.N."/>
        </authorList>
    </citation>
    <scope>NUCLEOTIDE SEQUENCE [LARGE SCALE GENOMIC DNA]</scope>
    <source>
        <strain evidence="2 3">DSM 16195</strain>
    </source>
</reference>
<name>A0A1G7C589_9FLAO</name>
<protein>
    <submittedName>
        <fullName evidence="2">Lipid A 3-O-deacylase (PagL)</fullName>
    </submittedName>
</protein>
<dbReference type="AlphaFoldDB" id="A0A1G7C589"/>
<evidence type="ECO:0000256" key="1">
    <source>
        <dbReference type="SAM" id="SignalP"/>
    </source>
</evidence>
<dbReference type="OrthoDB" id="627554at2"/>
<keyword evidence="1" id="KW-0732">Signal</keyword>
<proteinExistence type="predicted"/>
<evidence type="ECO:0000313" key="2">
    <source>
        <dbReference type="EMBL" id="SDE34544.1"/>
    </source>
</evidence>
<evidence type="ECO:0000313" key="3">
    <source>
        <dbReference type="Proteomes" id="UP000199321"/>
    </source>
</evidence>
<organism evidence="2 3">
    <name type="scientific">Ulvibacter litoralis</name>
    <dbReference type="NCBI Taxonomy" id="227084"/>
    <lineage>
        <taxon>Bacteria</taxon>
        <taxon>Pseudomonadati</taxon>
        <taxon>Bacteroidota</taxon>
        <taxon>Flavobacteriia</taxon>
        <taxon>Flavobacteriales</taxon>
        <taxon>Flavobacteriaceae</taxon>
        <taxon>Ulvibacter</taxon>
    </lineage>
</organism>
<gene>
    <name evidence="2" type="ORF">SAMN05421855_101193</name>
</gene>